<dbReference type="AlphaFoldDB" id="A0A381EDS4"/>
<keyword evidence="2" id="KW-1185">Reference proteome</keyword>
<keyword evidence="1" id="KW-0808">Transferase</keyword>
<name>A0A381EDS4_9GAMM</name>
<dbReference type="SUPFAM" id="SSF53335">
    <property type="entry name" value="S-adenosyl-L-methionine-dependent methyltransferases"/>
    <property type="match status" value="1"/>
</dbReference>
<dbReference type="EMBL" id="UFUW01000001">
    <property type="protein sequence ID" value="SUX25029.1"/>
    <property type="molecule type" value="Genomic_DNA"/>
</dbReference>
<dbReference type="CDD" id="cd02440">
    <property type="entry name" value="AdoMet_MTases"/>
    <property type="match status" value="1"/>
</dbReference>
<dbReference type="InterPro" id="IPR029063">
    <property type="entry name" value="SAM-dependent_MTases_sf"/>
</dbReference>
<accession>A0A381EDS4</accession>
<evidence type="ECO:0000313" key="1">
    <source>
        <dbReference type="EMBL" id="SUX25029.1"/>
    </source>
</evidence>
<dbReference type="Proteomes" id="UP000254572">
    <property type="component" value="Unassembled WGS sequence"/>
</dbReference>
<dbReference type="GO" id="GO:0008168">
    <property type="term" value="F:methyltransferase activity"/>
    <property type="evidence" value="ECO:0007669"/>
    <property type="project" value="UniProtKB-KW"/>
</dbReference>
<dbReference type="GO" id="GO:0032259">
    <property type="term" value="P:methylation"/>
    <property type="evidence" value="ECO:0007669"/>
    <property type="project" value="UniProtKB-KW"/>
</dbReference>
<proteinExistence type="predicted"/>
<evidence type="ECO:0000313" key="2">
    <source>
        <dbReference type="Proteomes" id="UP000254572"/>
    </source>
</evidence>
<keyword evidence="1" id="KW-0489">Methyltransferase</keyword>
<dbReference type="RefSeq" id="WP_115612337.1">
    <property type="nucleotide sequence ID" value="NZ_JBHLZC010000001.1"/>
</dbReference>
<organism evidence="1 2">
    <name type="scientific">Cardiobacterium valvarum</name>
    <dbReference type="NCBI Taxonomy" id="194702"/>
    <lineage>
        <taxon>Bacteria</taxon>
        <taxon>Pseudomonadati</taxon>
        <taxon>Pseudomonadota</taxon>
        <taxon>Gammaproteobacteria</taxon>
        <taxon>Cardiobacteriales</taxon>
        <taxon>Cardiobacteriaceae</taxon>
        <taxon>Cardiobacterium</taxon>
    </lineage>
</organism>
<sequence length="198" mass="22593">MQKKRIANLVKETAGFSYEFIRHPKGMGSIIPSSRALARAMRRTAQDYGHPESVVIEAGAGSGAITRELVAHFPRERLIINELNPRLARRLRDRFKGNTIRRGGVEQLDVWTHSQPKTIVSSLPFRSLPQEIAHSIESLFFTALRENPANVLVQFTYGQRSPLHLPPEADIQAEKVNYAWLNFPPAHVWLYRCKRQES</sequence>
<dbReference type="Gene3D" id="3.40.50.150">
    <property type="entry name" value="Vaccinia Virus protein VP39"/>
    <property type="match status" value="1"/>
</dbReference>
<reference evidence="1 2" key="1">
    <citation type="submission" date="2018-06" db="EMBL/GenBank/DDBJ databases">
        <authorList>
            <consortium name="Pathogen Informatics"/>
            <person name="Doyle S."/>
        </authorList>
    </citation>
    <scope>NUCLEOTIDE SEQUENCE [LARGE SCALE GENOMIC DNA]</scope>
    <source>
        <strain evidence="1 2">NCTC13294</strain>
    </source>
</reference>
<gene>
    <name evidence="1" type="ORF">NCTC13294_02205</name>
</gene>
<protein>
    <submittedName>
        <fullName evidence="1">Phospholipid N-methyltransferase</fullName>
    </submittedName>
</protein>
<dbReference type="OrthoDB" id="9805585at2"/>